<dbReference type="PROSITE" id="PS51387">
    <property type="entry name" value="FAD_PCMH"/>
    <property type="match status" value="1"/>
</dbReference>
<evidence type="ECO:0000256" key="6">
    <source>
        <dbReference type="ARBA" id="ARBA00023136"/>
    </source>
</evidence>
<dbReference type="GO" id="GO:0000246">
    <property type="term" value="F:Delta24(24-1) sterol reductase activity"/>
    <property type="evidence" value="ECO:0007669"/>
    <property type="project" value="TreeGrafter"/>
</dbReference>
<dbReference type="Pfam" id="PF01565">
    <property type="entry name" value="FAD_binding_4"/>
    <property type="match status" value="1"/>
</dbReference>
<evidence type="ECO:0000259" key="8">
    <source>
        <dbReference type="PROSITE" id="PS51387"/>
    </source>
</evidence>
<evidence type="ECO:0000256" key="1">
    <source>
        <dbReference type="ARBA" id="ARBA00004167"/>
    </source>
</evidence>
<dbReference type="GO" id="GO:0008202">
    <property type="term" value="P:steroid metabolic process"/>
    <property type="evidence" value="ECO:0007669"/>
    <property type="project" value="TreeGrafter"/>
</dbReference>
<keyword evidence="6 7" id="KW-0472">Membrane</keyword>
<dbReference type="EC" id="1.3.1.72" evidence="2"/>
<keyword evidence="3 7" id="KW-0812">Transmembrane</keyword>
<gene>
    <name evidence="9" type="primary">DHCR24</name>
    <name evidence="9" type="ORF">HK097_009623</name>
</gene>
<dbReference type="GO" id="GO:0016020">
    <property type="term" value="C:membrane"/>
    <property type="evidence" value="ECO:0007669"/>
    <property type="project" value="UniProtKB-SubCell"/>
</dbReference>
<evidence type="ECO:0000313" key="10">
    <source>
        <dbReference type="Proteomes" id="UP001212841"/>
    </source>
</evidence>
<evidence type="ECO:0000256" key="2">
    <source>
        <dbReference type="ARBA" id="ARBA00012405"/>
    </source>
</evidence>
<sequence>MGVEITPPQTLGEHIVDFVVDHRGWFVTFFLVPLQILGDIVLYLLSQYDRYTRKQSTHQERVARIQQQIKNAPQGAKLCTARPGWKTMSLKTPKYKTDPAWYGIDLGNLDHILHVDEARGVVTVEPMCSMGQITKELLPRGWTLAVIPELDDLTVGGLISGFGIETSSHKYGLFQYCCSAYDIILPSGELLHCTQTENPDLFAAIPWSHGTLGFLVSAEIKIIRAKEYVRIEYIPCHNTATGIKSFADASNDDSIDFVESLQYSPSTSVVMRGYLTNDAPANKINKINAWYNPWFYKHVESFLSKSKGLEGAKYEEYIPLRDYYHRHTRSIFWELEEIIPFGNETWYRYLFGWMGSPKVSTLKVTTWGKLKVLYEHNHVAQDMLVPMDQLDASLKIFDEEFAIYPLWLCPMRILAPPLSSTPSNLTNHFRPVTSPKGGLIHPTPTSQLFVDIGAYGTPKSKRFDWKASVKRVEAFVIEKEGYQALYADTWMSNEEFRKMFDHEGYDAVRRKYAVEGRLSDIYTKVNRGARRL</sequence>
<dbReference type="GO" id="GO:0050614">
    <property type="term" value="F:Delta24-sterol reductase activity"/>
    <property type="evidence" value="ECO:0007669"/>
    <property type="project" value="UniProtKB-EC"/>
</dbReference>
<dbReference type="PANTHER" id="PTHR10801">
    <property type="entry name" value="24-DEHYDROCHOLESTEROL REDUCTASE"/>
    <property type="match status" value="1"/>
</dbReference>
<keyword evidence="4 7" id="KW-1133">Transmembrane helix</keyword>
<evidence type="ECO:0000256" key="4">
    <source>
        <dbReference type="ARBA" id="ARBA00022989"/>
    </source>
</evidence>
<comment type="caution">
    <text evidence="9">The sequence shown here is derived from an EMBL/GenBank/DDBJ whole genome shotgun (WGS) entry which is preliminary data.</text>
</comment>
<dbReference type="Gene3D" id="3.30.465.10">
    <property type="match status" value="1"/>
</dbReference>
<protein>
    <recommendedName>
        <fullName evidence="2">Delta(24)-sterol reductase</fullName>
        <ecNumber evidence="2">1.3.1.72</ecNumber>
    </recommendedName>
</protein>
<dbReference type="PANTHER" id="PTHR10801:SF0">
    <property type="entry name" value="DELTA(24)-STEROL REDUCTASE"/>
    <property type="match status" value="1"/>
</dbReference>
<dbReference type="InterPro" id="IPR006094">
    <property type="entry name" value="Oxid_FAD_bind_N"/>
</dbReference>
<accession>A0AAD5X4E4</accession>
<proteinExistence type="predicted"/>
<evidence type="ECO:0000256" key="7">
    <source>
        <dbReference type="SAM" id="Phobius"/>
    </source>
</evidence>
<dbReference type="InterPro" id="IPR036318">
    <property type="entry name" value="FAD-bd_PCMH-like_sf"/>
</dbReference>
<dbReference type="GO" id="GO:0005737">
    <property type="term" value="C:cytoplasm"/>
    <property type="evidence" value="ECO:0007669"/>
    <property type="project" value="TreeGrafter"/>
</dbReference>
<feature type="transmembrane region" description="Helical" evidence="7">
    <location>
        <begin position="25"/>
        <end position="45"/>
    </location>
</feature>
<dbReference type="AlphaFoldDB" id="A0AAD5X4E4"/>
<keyword evidence="5" id="KW-0560">Oxidoreductase</keyword>
<feature type="domain" description="FAD-binding PCMH-type" evidence="8">
    <location>
        <begin position="44"/>
        <end position="225"/>
    </location>
</feature>
<dbReference type="EMBL" id="JADGJD010000653">
    <property type="protein sequence ID" value="KAJ3049378.1"/>
    <property type="molecule type" value="Genomic_DNA"/>
</dbReference>
<dbReference type="InterPro" id="IPR016166">
    <property type="entry name" value="FAD-bd_PCMH"/>
</dbReference>
<dbReference type="Proteomes" id="UP001212841">
    <property type="component" value="Unassembled WGS sequence"/>
</dbReference>
<comment type="subcellular location">
    <subcellularLocation>
        <location evidence="1">Membrane</location>
        <topology evidence="1">Single-pass membrane protein</topology>
    </subcellularLocation>
</comment>
<dbReference type="GO" id="GO:0071949">
    <property type="term" value="F:FAD binding"/>
    <property type="evidence" value="ECO:0007669"/>
    <property type="project" value="InterPro"/>
</dbReference>
<name>A0AAD5X4E4_9FUNG</name>
<dbReference type="InterPro" id="IPR040165">
    <property type="entry name" value="Diminuto-like"/>
</dbReference>
<dbReference type="SUPFAM" id="SSF56176">
    <property type="entry name" value="FAD-binding/transporter-associated domain-like"/>
    <property type="match status" value="1"/>
</dbReference>
<dbReference type="InterPro" id="IPR016169">
    <property type="entry name" value="FAD-bd_PCMH_sub2"/>
</dbReference>
<organism evidence="9 10">
    <name type="scientific">Rhizophlyctis rosea</name>
    <dbReference type="NCBI Taxonomy" id="64517"/>
    <lineage>
        <taxon>Eukaryota</taxon>
        <taxon>Fungi</taxon>
        <taxon>Fungi incertae sedis</taxon>
        <taxon>Chytridiomycota</taxon>
        <taxon>Chytridiomycota incertae sedis</taxon>
        <taxon>Chytridiomycetes</taxon>
        <taxon>Rhizophlyctidales</taxon>
        <taxon>Rhizophlyctidaceae</taxon>
        <taxon>Rhizophlyctis</taxon>
    </lineage>
</organism>
<evidence type="ECO:0000256" key="5">
    <source>
        <dbReference type="ARBA" id="ARBA00023002"/>
    </source>
</evidence>
<evidence type="ECO:0000256" key="3">
    <source>
        <dbReference type="ARBA" id="ARBA00022692"/>
    </source>
</evidence>
<keyword evidence="10" id="KW-1185">Reference proteome</keyword>
<evidence type="ECO:0000313" key="9">
    <source>
        <dbReference type="EMBL" id="KAJ3049378.1"/>
    </source>
</evidence>
<reference evidence="9" key="1">
    <citation type="submission" date="2020-05" db="EMBL/GenBank/DDBJ databases">
        <title>Phylogenomic resolution of chytrid fungi.</title>
        <authorList>
            <person name="Stajich J.E."/>
            <person name="Amses K."/>
            <person name="Simmons R."/>
            <person name="Seto K."/>
            <person name="Myers J."/>
            <person name="Bonds A."/>
            <person name="Quandt C.A."/>
            <person name="Barry K."/>
            <person name="Liu P."/>
            <person name="Grigoriev I."/>
            <person name="Longcore J.E."/>
            <person name="James T.Y."/>
        </authorList>
    </citation>
    <scope>NUCLEOTIDE SEQUENCE</scope>
    <source>
        <strain evidence="9">JEL0318</strain>
    </source>
</reference>